<evidence type="ECO:0000256" key="2">
    <source>
        <dbReference type="SAM" id="Phobius"/>
    </source>
</evidence>
<evidence type="ECO:0000313" key="3">
    <source>
        <dbReference type="EMBL" id="SFN15906.1"/>
    </source>
</evidence>
<feature type="transmembrane region" description="Helical" evidence="2">
    <location>
        <begin position="144"/>
        <end position="163"/>
    </location>
</feature>
<name>A0A1I4WRV8_PSUAM</name>
<keyword evidence="2" id="KW-1133">Transmembrane helix</keyword>
<evidence type="ECO:0008006" key="5">
    <source>
        <dbReference type="Google" id="ProtNLM"/>
    </source>
</evidence>
<feature type="transmembrane region" description="Helical" evidence="2">
    <location>
        <begin position="47"/>
        <end position="64"/>
    </location>
</feature>
<dbReference type="STRING" id="260086.SAMN05216207_100935"/>
<dbReference type="AlphaFoldDB" id="A0A1I4WRV8"/>
<feature type="region of interest" description="Disordered" evidence="1">
    <location>
        <begin position="1"/>
        <end position="42"/>
    </location>
</feature>
<dbReference type="Proteomes" id="UP000199614">
    <property type="component" value="Unassembled WGS sequence"/>
</dbReference>
<gene>
    <name evidence="3" type="ORF">SAMN05216207_100935</name>
</gene>
<sequence length="627" mass="65710">MSGYRCADRGNHSRARSATLGPVLDERSGPRHARPTPPAVHRRGATAGGYVLLGVGYLLVSLWLQRRVLADPGGLLIGHVTADADMFAWWLNWFPFAVAHGENPLLSDWMHWPHGLNALWNTAVPLLAALLAPLTALAGSVTAFNAGIVLGPVVSGLLLVAALGPYVHATGVRGWVARGVAGALYAFSPFHLAHAIAGHLNLTWSVLPPLLLLLAHVLFGRGPLRRPWLVGGLTGLVLLGQLLLYTQNLAIGVIFLVLAAVVLALRFPGWVRAHLPGLVRAGAACVGVVAALGSYPLYLVLAGPNRPRAAIRNVHATGADLANVLVPTRLTAIRPAPAGADDDLAGHIGEQGGYIGVAMLALVVVAVLVVRSTTLRVVATVGALSWVASLGTGVVLSGSDTGVPLPWLAFAEVPLLSEIEPVRIQIVTTLCVAAVVAMWIDRMPLAPPAAGAGALVLTGFALLSWLPADEQEVRPAPVPEFFTDTAAVLGPADVVEIYPRITAAWDDGAQGLRWQAASGPGFHIRGGYFIASDPDDDVVLQSRWNRYQIGAQWVADGKNDPSDAYAAEAAGELRDLGITAVAMVPGQATGGGDEARVLEWTRRVTGDPGRYDGGVWLFRLPAAAPVG</sequence>
<evidence type="ECO:0000313" key="4">
    <source>
        <dbReference type="Proteomes" id="UP000199614"/>
    </source>
</evidence>
<reference evidence="3 4" key="1">
    <citation type="submission" date="2016-10" db="EMBL/GenBank/DDBJ databases">
        <authorList>
            <person name="de Groot N.N."/>
        </authorList>
    </citation>
    <scope>NUCLEOTIDE SEQUENCE [LARGE SCALE GENOMIC DNA]</scope>
    <source>
        <strain evidence="3 4">CGMCC 4.1877</strain>
    </source>
</reference>
<feature type="compositionally biased region" description="Basic residues" evidence="1">
    <location>
        <begin position="30"/>
        <end position="42"/>
    </location>
</feature>
<keyword evidence="2" id="KW-0812">Transmembrane</keyword>
<organism evidence="3 4">
    <name type="scientific">Pseudonocardia ammonioxydans</name>
    <dbReference type="NCBI Taxonomy" id="260086"/>
    <lineage>
        <taxon>Bacteria</taxon>
        <taxon>Bacillati</taxon>
        <taxon>Actinomycetota</taxon>
        <taxon>Actinomycetes</taxon>
        <taxon>Pseudonocardiales</taxon>
        <taxon>Pseudonocardiaceae</taxon>
        <taxon>Pseudonocardia</taxon>
    </lineage>
</organism>
<feature type="transmembrane region" description="Helical" evidence="2">
    <location>
        <begin position="227"/>
        <end position="244"/>
    </location>
</feature>
<keyword evidence="4" id="KW-1185">Reference proteome</keyword>
<protein>
    <recommendedName>
        <fullName evidence="5">Glycosyl transferase</fullName>
    </recommendedName>
</protein>
<feature type="transmembrane region" description="Helical" evidence="2">
    <location>
        <begin position="278"/>
        <end position="298"/>
    </location>
</feature>
<feature type="transmembrane region" description="Helical" evidence="2">
    <location>
        <begin position="352"/>
        <end position="370"/>
    </location>
</feature>
<feature type="transmembrane region" description="Helical" evidence="2">
    <location>
        <begin position="250"/>
        <end position="271"/>
    </location>
</feature>
<evidence type="ECO:0000256" key="1">
    <source>
        <dbReference type="SAM" id="MobiDB-lite"/>
    </source>
</evidence>
<proteinExistence type="predicted"/>
<accession>A0A1I4WRV8</accession>
<dbReference type="EMBL" id="FOUY01000009">
    <property type="protein sequence ID" value="SFN15906.1"/>
    <property type="molecule type" value="Genomic_DNA"/>
</dbReference>
<feature type="compositionally biased region" description="Basic and acidic residues" evidence="1">
    <location>
        <begin position="1"/>
        <end position="11"/>
    </location>
</feature>
<feature type="transmembrane region" description="Helical" evidence="2">
    <location>
        <begin position="377"/>
        <end position="398"/>
    </location>
</feature>
<feature type="transmembrane region" description="Helical" evidence="2">
    <location>
        <begin position="202"/>
        <end position="220"/>
    </location>
</feature>
<feature type="transmembrane region" description="Helical" evidence="2">
    <location>
        <begin position="449"/>
        <end position="468"/>
    </location>
</feature>
<keyword evidence="2" id="KW-0472">Membrane</keyword>
<feature type="transmembrane region" description="Helical" evidence="2">
    <location>
        <begin position="118"/>
        <end position="138"/>
    </location>
</feature>